<accession>A0A2B4RWE0</accession>
<dbReference type="STRING" id="50429.A0A2B4RWE0"/>
<dbReference type="Pfam" id="PF00069">
    <property type="entry name" value="Pkinase"/>
    <property type="match status" value="1"/>
</dbReference>
<evidence type="ECO:0000259" key="5">
    <source>
        <dbReference type="PROSITE" id="PS50011"/>
    </source>
</evidence>
<comment type="caution">
    <text evidence="6">The sequence shown here is derived from an EMBL/GenBank/DDBJ whole genome shotgun (WGS) entry which is preliminary data.</text>
</comment>
<evidence type="ECO:0000313" key="6">
    <source>
        <dbReference type="EMBL" id="PFX20648.1"/>
    </source>
</evidence>
<dbReference type="PROSITE" id="PS50011">
    <property type="entry name" value="PROTEIN_KINASE_DOM"/>
    <property type="match status" value="1"/>
</dbReference>
<dbReference type="FunFam" id="2.60.200.20:FF:000079">
    <property type="entry name" value="Checkpoint kinase 2"/>
    <property type="match status" value="1"/>
</dbReference>
<keyword evidence="1" id="KW-0547">Nucleotide-binding</keyword>
<organism evidence="6 7">
    <name type="scientific">Stylophora pistillata</name>
    <name type="common">Smooth cauliflower coral</name>
    <dbReference type="NCBI Taxonomy" id="50429"/>
    <lineage>
        <taxon>Eukaryota</taxon>
        <taxon>Metazoa</taxon>
        <taxon>Cnidaria</taxon>
        <taxon>Anthozoa</taxon>
        <taxon>Hexacorallia</taxon>
        <taxon>Scleractinia</taxon>
        <taxon>Astrocoeniina</taxon>
        <taxon>Pocilloporidae</taxon>
        <taxon>Stylophora</taxon>
    </lineage>
</organism>
<evidence type="ECO:0000259" key="4">
    <source>
        <dbReference type="PROSITE" id="PS50006"/>
    </source>
</evidence>
<dbReference type="Pfam" id="PF00498">
    <property type="entry name" value="FHA"/>
    <property type="match status" value="1"/>
</dbReference>
<dbReference type="SUPFAM" id="SSF49879">
    <property type="entry name" value="SMAD/FHA domain"/>
    <property type="match status" value="1"/>
</dbReference>
<dbReference type="InterPro" id="IPR011009">
    <property type="entry name" value="Kinase-like_dom_sf"/>
</dbReference>
<dbReference type="EMBL" id="LSMT01000308">
    <property type="protein sequence ID" value="PFX20648.1"/>
    <property type="molecule type" value="Genomic_DNA"/>
</dbReference>
<dbReference type="InterPro" id="IPR008271">
    <property type="entry name" value="Ser/Thr_kinase_AS"/>
</dbReference>
<dbReference type="InterPro" id="IPR008984">
    <property type="entry name" value="SMAD_FHA_dom_sf"/>
</dbReference>
<sequence>MSVLKAVVSFYRTGEERPSERYKARLKVQEEHRTLSAFKKNVIDFLGLNEQARKFGLGQFDLKLYRLAKISGKIENYSLSTQQQLDLELPLLLDSDSESELNSNMETGEVMTILENMTNSCKKIKKVAKFNDTLAFTDIEARQVKRYNPLTKKVDTLAGDGREGEQEGTEKSCSFVQVHGICSVADRLFITDAAAGKIKLITEEVSKNVEKVNDFIKSTVRNVKETNLLKEGSPTNGPQGTVSKKTQDSVELLLNGVNNLIRNITNVSPEYKDSIDWQTLLTTQVENLHAVSHFKHETFSTLQYAIDFGTIWKDSLKRITKWGAKYYTHPSSYYTVPQTGMLFKDVQFMTPLLSVGLSKKDEELMKEWLENYRPVRQRTVTSETTKDKAGALPPAAYAKPKPDVTPKVRFPDDQDDRTLPASSEVNPLVSDLSLSFISDSNIPQVKLASVADFNQVEEYESDSGISDVDTDSDSEDLSISKPVVTRSGRQVKVWTRFDVWAKKVPSSPAGFLTNMADQQTPDTSSSTGTSSSSQSQSVHSSASMDSAGTAATLPTQDVVDGMSDEEELKVSSWGRLFPLGIGFEKIDLEKDVNTFGRGTNNDICFEPRAFKKNPQYQAISTKHFKLYREFDGNGTFNVFLTDLSSNGTFINGQKIGKNNTHPLNNNDEISLSLKKHKAYVFQNINQADKEFSSLPEDLKEKYVMSRVLGRGACGEVRLAFSRGSCEKFAVKIISKKTFSVGPRQAALRDEVEILKKLHHPCVIRIEDVFETAEVLYIFLELVEGGELFDRVVSVTRFEEPIAKLLFYQMLVAVKYLHEQGITHRDLKPENVLLSSEKNETVIKITDFGLSKVVGEQSLMKTLCGTPSYLAPEVLLTAGMGGYSKAVDLWSLGVILFICLGGYPPFSEEIKKHTLHEQIVKGIYSFPKSYWKSVSPEAIDLIKKLLTTDPQKRITVDEALQHPWISNDEKVIEKANQLMAAVNADMPPPSGPVLKKRHPSDEDDSTGPRRKRISTDVVESDSTTILS</sequence>
<reference evidence="7" key="1">
    <citation type="journal article" date="2017" name="bioRxiv">
        <title>Comparative analysis of the genomes of Stylophora pistillata and Acropora digitifera provides evidence for extensive differences between species of corals.</title>
        <authorList>
            <person name="Voolstra C.R."/>
            <person name="Li Y."/>
            <person name="Liew Y.J."/>
            <person name="Baumgarten S."/>
            <person name="Zoccola D."/>
            <person name="Flot J.-F."/>
            <person name="Tambutte S."/>
            <person name="Allemand D."/>
            <person name="Aranda M."/>
        </authorList>
    </citation>
    <scope>NUCLEOTIDE SEQUENCE [LARGE SCALE GENOMIC DNA]</scope>
</reference>
<dbReference type="InterPro" id="IPR000253">
    <property type="entry name" value="FHA_dom"/>
</dbReference>
<feature type="domain" description="FHA" evidence="4">
    <location>
        <begin position="593"/>
        <end position="655"/>
    </location>
</feature>
<feature type="compositionally biased region" description="Low complexity" evidence="3">
    <location>
        <begin position="390"/>
        <end position="399"/>
    </location>
</feature>
<feature type="compositionally biased region" description="Low complexity" evidence="3">
    <location>
        <begin position="517"/>
        <end position="546"/>
    </location>
</feature>
<evidence type="ECO:0000256" key="2">
    <source>
        <dbReference type="ARBA" id="ARBA00022840"/>
    </source>
</evidence>
<dbReference type="PANTHER" id="PTHR24347">
    <property type="entry name" value="SERINE/THREONINE-PROTEIN KINASE"/>
    <property type="match status" value="1"/>
</dbReference>
<feature type="region of interest" description="Disordered" evidence="3">
    <location>
        <begin position="379"/>
        <end position="424"/>
    </location>
</feature>
<dbReference type="Proteomes" id="UP000225706">
    <property type="component" value="Unassembled WGS sequence"/>
</dbReference>
<dbReference type="GO" id="GO:0005524">
    <property type="term" value="F:ATP binding"/>
    <property type="evidence" value="ECO:0007669"/>
    <property type="project" value="UniProtKB-KW"/>
</dbReference>
<dbReference type="SMART" id="SM00220">
    <property type="entry name" value="S_TKc"/>
    <property type="match status" value="1"/>
</dbReference>
<keyword evidence="2" id="KW-0067">ATP-binding</keyword>
<dbReference type="Gene3D" id="1.10.510.10">
    <property type="entry name" value="Transferase(Phosphotransferase) domain 1"/>
    <property type="match status" value="1"/>
</dbReference>
<feature type="region of interest" description="Disordered" evidence="3">
    <location>
        <begin position="459"/>
        <end position="481"/>
    </location>
</feature>
<dbReference type="SUPFAM" id="SSF56112">
    <property type="entry name" value="Protein kinase-like (PK-like)"/>
    <property type="match status" value="1"/>
</dbReference>
<name>A0A2B4RWE0_STYPI</name>
<gene>
    <name evidence="6" type="primary">Chek2</name>
    <name evidence="6" type="ORF">AWC38_SpisGene14865</name>
</gene>
<evidence type="ECO:0000313" key="7">
    <source>
        <dbReference type="Proteomes" id="UP000225706"/>
    </source>
</evidence>
<dbReference type="FunFam" id="3.30.200.20:FF:000255">
    <property type="entry name" value="serine/threonine-protein kinase Chk2 isoform X1"/>
    <property type="match status" value="1"/>
</dbReference>
<dbReference type="AlphaFoldDB" id="A0A2B4RWE0"/>
<feature type="compositionally biased region" description="Basic and acidic residues" evidence="3">
    <location>
        <begin position="400"/>
        <end position="418"/>
    </location>
</feature>
<dbReference type="OrthoDB" id="40902at2759"/>
<keyword evidence="6" id="KW-0808">Transferase</keyword>
<dbReference type="InterPro" id="IPR000719">
    <property type="entry name" value="Prot_kinase_dom"/>
</dbReference>
<evidence type="ECO:0000256" key="3">
    <source>
        <dbReference type="SAM" id="MobiDB-lite"/>
    </source>
</evidence>
<dbReference type="CDD" id="cd22666">
    <property type="entry name" value="FHA_CHK2"/>
    <property type="match status" value="1"/>
</dbReference>
<evidence type="ECO:0000256" key="1">
    <source>
        <dbReference type="ARBA" id="ARBA00022741"/>
    </source>
</evidence>
<dbReference type="FunFam" id="1.10.510.10:FF:000571">
    <property type="entry name" value="Maternal embryonic leucine zipper kinase"/>
    <property type="match status" value="1"/>
</dbReference>
<dbReference type="Gene3D" id="2.60.200.20">
    <property type="match status" value="1"/>
</dbReference>
<dbReference type="GO" id="GO:0004672">
    <property type="term" value="F:protein kinase activity"/>
    <property type="evidence" value="ECO:0007669"/>
    <property type="project" value="InterPro"/>
</dbReference>
<dbReference type="PROSITE" id="PS50006">
    <property type="entry name" value="FHA_DOMAIN"/>
    <property type="match status" value="1"/>
</dbReference>
<feature type="region of interest" description="Disordered" evidence="3">
    <location>
        <begin position="510"/>
        <end position="549"/>
    </location>
</feature>
<feature type="region of interest" description="Disordered" evidence="3">
    <location>
        <begin position="982"/>
        <end position="1026"/>
    </location>
</feature>
<keyword evidence="6" id="KW-0418">Kinase</keyword>
<dbReference type="PROSITE" id="PS00108">
    <property type="entry name" value="PROTEIN_KINASE_ST"/>
    <property type="match status" value="1"/>
</dbReference>
<feature type="domain" description="Protein kinase" evidence="5">
    <location>
        <begin position="702"/>
        <end position="964"/>
    </location>
</feature>
<proteinExistence type="predicted"/>
<keyword evidence="7" id="KW-1185">Reference proteome</keyword>
<protein>
    <submittedName>
        <fullName evidence="6">Serine/threonine-protein kinase Chk2</fullName>
    </submittedName>
</protein>
<dbReference type="SMART" id="SM00240">
    <property type="entry name" value="FHA"/>
    <property type="match status" value="1"/>
</dbReference>
<dbReference type="Gene3D" id="3.30.200.20">
    <property type="entry name" value="Phosphorylase Kinase, domain 1"/>
    <property type="match status" value="1"/>
</dbReference>